<protein>
    <recommendedName>
        <fullName evidence="1">Antitoxin VbhA domain-containing protein</fullName>
    </recommendedName>
</protein>
<organism evidence="2 3">
    <name type="scientific">Pseudomonas putida</name>
    <name type="common">Arthrobacter siderocapsulatus</name>
    <dbReference type="NCBI Taxonomy" id="303"/>
    <lineage>
        <taxon>Bacteria</taxon>
        <taxon>Pseudomonadati</taxon>
        <taxon>Pseudomonadota</taxon>
        <taxon>Gammaproteobacteria</taxon>
        <taxon>Pseudomonadales</taxon>
        <taxon>Pseudomonadaceae</taxon>
        <taxon>Pseudomonas</taxon>
    </lineage>
</organism>
<dbReference type="AlphaFoldDB" id="A0A0P7CPM0"/>
<dbReference type="EMBL" id="LKKS01000134">
    <property type="protein sequence ID" value="KPM59007.1"/>
    <property type="molecule type" value="Genomic_DNA"/>
</dbReference>
<evidence type="ECO:0000313" key="2">
    <source>
        <dbReference type="EMBL" id="KPM59007.1"/>
    </source>
</evidence>
<name>A0A0P7CPM0_PSEPU</name>
<dbReference type="InterPro" id="IPR033788">
    <property type="entry name" value="VbhA-like"/>
</dbReference>
<dbReference type="InterPro" id="IPR041535">
    <property type="entry name" value="VbhA"/>
</dbReference>
<dbReference type="Gene3D" id="1.10.8.1050">
    <property type="entry name" value="Antitoxin VbhA-like"/>
    <property type="match status" value="1"/>
</dbReference>
<proteinExistence type="predicted"/>
<dbReference type="Pfam" id="PF18495">
    <property type="entry name" value="VbhA"/>
    <property type="match status" value="1"/>
</dbReference>
<comment type="caution">
    <text evidence="2">The sequence shown here is derived from an EMBL/GenBank/DDBJ whole genome shotgun (WGS) entry which is preliminary data.</text>
</comment>
<evidence type="ECO:0000259" key="1">
    <source>
        <dbReference type="Pfam" id="PF18495"/>
    </source>
</evidence>
<reference evidence="2 3" key="1">
    <citation type="submission" date="2015-10" db="EMBL/GenBank/DDBJ databases">
        <title>Pseudomonas putida clinical strains.</title>
        <authorList>
            <person name="Molina L."/>
            <person name="Udaondo Z."/>
        </authorList>
    </citation>
    <scope>NUCLEOTIDE SEQUENCE [LARGE SCALE GENOMIC DNA]</scope>
    <source>
        <strain evidence="2 3">HB13667</strain>
    </source>
</reference>
<gene>
    <name evidence="2" type="ORF">HB13667_26440</name>
</gene>
<dbReference type="RefSeq" id="WP_054573699.1">
    <property type="nucleotide sequence ID" value="NZ_LKKS01000134.1"/>
</dbReference>
<accession>A0A0P7CPM0</accession>
<dbReference type="Proteomes" id="UP000050437">
    <property type="component" value="Unassembled WGS sequence"/>
</dbReference>
<dbReference type="CDD" id="cd11586">
    <property type="entry name" value="VbhA_like"/>
    <property type="match status" value="1"/>
</dbReference>
<sequence>MNTSESIIVTNAERERRRKAVEYACVSIGLEGFVLSAEEKRRAQAFVDGELTLAEFVSASIHE</sequence>
<evidence type="ECO:0000313" key="3">
    <source>
        <dbReference type="Proteomes" id="UP000050437"/>
    </source>
</evidence>
<feature type="domain" description="Antitoxin VbhA" evidence="1">
    <location>
        <begin position="17"/>
        <end position="57"/>
    </location>
</feature>
<dbReference type="InterPro" id="IPR043038">
    <property type="entry name" value="VbhA_sf"/>
</dbReference>